<sequence length="127" mass="14192">MVDVLKKELDLPFEEAVERVKKIVEDDFSILMVKSIDEVMKNNLDLAEEPEKYTTILACGADLAKMALDVSENVGTLMPCSFVVYEKGEKVFVSHVSIMKIASELELANPEAMKPVIEETGKRVSRV</sequence>
<dbReference type="Gene3D" id="3.30.310.70">
    <property type="entry name" value="TT1751-like domain"/>
    <property type="match status" value="1"/>
</dbReference>
<proteinExistence type="predicted"/>
<dbReference type="PANTHER" id="PTHR38342:SF1">
    <property type="entry name" value="SLR5037 PROTEIN"/>
    <property type="match status" value="1"/>
</dbReference>
<evidence type="ECO:0000259" key="1">
    <source>
        <dbReference type="Pfam" id="PF03625"/>
    </source>
</evidence>
<dbReference type="InterPro" id="IPR005180">
    <property type="entry name" value="DUF302"/>
</dbReference>
<dbReference type="PIRSF" id="PIRSF021774">
    <property type="entry name" value="UCP021774"/>
    <property type="match status" value="1"/>
</dbReference>
<dbReference type="InterPro" id="IPR035923">
    <property type="entry name" value="TT1751-like_sf"/>
</dbReference>
<evidence type="ECO:0000313" key="2">
    <source>
        <dbReference type="EMBL" id="AGF93157.1"/>
    </source>
</evidence>
<feature type="domain" description="DUF302" evidence="1">
    <location>
        <begin position="49"/>
        <end position="96"/>
    </location>
</feature>
<gene>
    <name evidence="2" type="ORF">FLSS-18_0022</name>
</gene>
<reference evidence="2" key="1">
    <citation type="journal article" date="2013" name="Syst. Appl. Microbiol.">
        <title>New insights into the archaeal diversity of a hypersaline microbial mat obtained by a metagenomic approach.</title>
        <authorList>
            <person name="Lopez-Lopez A."/>
            <person name="Richter M."/>
            <person name="Pena A."/>
            <person name="Tamames J."/>
            <person name="Rossello-Mora R."/>
        </authorList>
    </citation>
    <scope>NUCLEOTIDE SEQUENCE</scope>
</reference>
<protein>
    <recommendedName>
        <fullName evidence="1">DUF302 domain-containing protein</fullName>
    </recommendedName>
</protein>
<accession>M1Q1M5</accession>
<dbReference type="EMBL" id="JX684083">
    <property type="protein sequence ID" value="AGF93157.1"/>
    <property type="molecule type" value="Genomic_DNA"/>
</dbReference>
<dbReference type="AlphaFoldDB" id="M1Q1M5"/>
<dbReference type="Pfam" id="PF03625">
    <property type="entry name" value="DUF302"/>
    <property type="match status" value="1"/>
</dbReference>
<name>M1Q1M5_9ZZZZ</name>
<dbReference type="SUPFAM" id="SSF103247">
    <property type="entry name" value="TT1751-like"/>
    <property type="match status" value="1"/>
</dbReference>
<organism evidence="2">
    <name type="scientific">uncultured organism</name>
    <dbReference type="NCBI Taxonomy" id="155900"/>
    <lineage>
        <taxon>unclassified sequences</taxon>
        <taxon>environmental samples</taxon>
    </lineage>
</organism>
<dbReference type="InterPro" id="IPR016796">
    <property type="entry name" value="UCP021774"/>
</dbReference>
<dbReference type="CDD" id="cd14797">
    <property type="entry name" value="DUF302"/>
    <property type="match status" value="1"/>
</dbReference>
<dbReference type="PANTHER" id="PTHR38342">
    <property type="entry name" value="SLR5037 PROTEIN"/>
    <property type="match status" value="1"/>
</dbReference>